<dbReference type="RefSeq" id="WP_128936789.1">
    <property type="nucleotide sequence ID" value="NZ_CP022221.1"/>
</dbReference>
<feature type="DNA-binding region" description="OmpR/PhoB-type" evidence="5">
    <location>
        <begin position="1"/>
        <end position="98"/>
    </location>
</feature>
<sequence length="520" mass="57344">MRFCFENNVLDGDLRELTCAGVAVPLQPQVFDLLLYLVAQRARVVSKDDLISQIWSDRIVSDSALNSRINAARKAIGDDGATQRLIKTIPRKGFRFVGAVQEEIRKDLAASSAPAVSVPARPNTVSDRPAVAVLAFENMSGDPAQDYFGDGISEDILTALSKQRWFMVIARNSSFIYKGRAVHVRQIAEELGVRYIVEGSVRKADNRVRITAQLNDATSGGHLWAERYDRELIDVFAVQDEITNAIVAAIEPQIHAAESFRAHRKPPASLDAWDLLMRALSHYWRVTRRDHESAKALLERAIGIDPNYGQALSVLAANHMFGVHLGWSELATVAPVAEAAALAAVRCDHEDAWAHAALGSVLFSTRRLADALSEFEQALALNPNFSLAQGYYALALSYAGRSKESFEAAQRAIRLSPRDPSLAIYHGIAGYARFTERHYDEAIALAREAIRHRGDLTGAYRVLAVSAGMTGDGKLAETALGELRRTQPGISLHWIATQLPWANEADREHYLEGFRRAGLR</sequence>
<dbReference type="Pfam" id="PF00486">
    <property type="entry name" value="Trans_reg_C"/>
    <property type="match status" value="1"/>
</dbReference>
<organism evidence="7 8">
    <name type="scientific">Bradyrhizobium zhanjiangense</name>
    <dbReference type="NCBI Taxonomy" id="1325107"/>
    <lineage>
        <taxon>Bacteria</taxon>
        <taxon>Pseudomonadati</taxon>
        <taxon>Pseudomonadota</taxon>
        <taxon>Alphaproteobacteria</taxon>
        <taxon>Hyphomicrobiales</taxon>
        <taxon>Nitrobacteraceae</taxon>
        <taxon>Bradyrhizobium</taxon>
    </lineage>
</organism>
<evidence type="ECO:0000256" key="4">
    <source>
        <dbReference type="PROSITE-ProRule" id="PRU00339"/>
    </source>
</evidence>
<evidence type="ECO:0000313" key="7">
    <source>
        <dbReference type="EMBL" id="RXH31063.1"/>
    </source>
</evidence>
<dbReference type="InterPro" id="IPR036388">
    <property type="entry name" value="WH-like_DNA-bd_sf"/>
</dbReference>
<dbReference type="InterPro" id="IPR013105">
    <property type="entry name" value="TPR_2"/>
</dbReference>
<dbReference type="SUPFAM" id="SSF48452">
    <property type="entry name" value="TPR-like"/>
    <property type="match status" value="1"/>
</dbReference>
<gene>
    <name evidence="7" type="ORF">XH94_34510</name>
</gene>
<evidence type="ECO:0000259" key="6">
    <source>
        <dbReference type="PROSITE" id="PS51755"/>
    </source>
</evidence>
<dbReference type="SUPFAM" id="SSF46894">
    <property type="entry name" value="C-terminal effector domain of the bipartite response regulators"/>
    <property type="match status" value="1"/>
</dbReference>
<name>A0A4Q0S7V1_9BRAD</name>
<keyword evidence="1" id="KW-0677">Repeat</keyword>
<dbReference type="Pfam" id="PF07719">
    <property type="entry name" value="TPR_2"/>
    <property type="match status" value="1"/>
</dbReference>
<keyword evidence="2 4" id="KW-0802">TPR repeat</keyword>
<dbReference type="InterPro" id="IPR001867">
    <property type="entry name" value="OmpR/PhoB-type_DNA-bd"/>
</dbReference>
<dbReference type="InterPro" id="IPR019734">
    <property type="entry name" value="TPR_rpt"/>
</dbReference>
<evidence type="ECO:0000256" key="2">
    <source>
        <dbReference type="ARBA" id="ARBA00022803"/>
    </source>
</evidence>
<dbReference type="Proteomes" id="UP000290565">
    <property type="component" value="Unassembled WGS sequence"/>
</dbReference>
<proteinExistence type="predicted"/>
<dbReference type="InterPro" id="IPR011990">
    <property type="entry name" value="TPR-like_helical_dom_sf"/>
</dbReference>
<protein>
    <submittedName>
        <fullName evidence="7">Membrane protein</fullName>
    </submittedName>
</protein>
<dbReference type="InterPro" id="IPR016032">
    <property type="entry name" value="Sig_transdc_resp-reg_C-effctor"/>
</dbReference>
<comment type="caution">
    <text evidence="7">The sequence shown here is derived from an EMBL/GenBank/DDBJ whole genome shotgun (WGS) entry which is preliminary data.</text>
</comment>
<evidence type="ECO:0000256" key="5">
    <source>
        <dbReference type="PROSITE-ProRule" id="PRU01091"/>
    </source>
</evidence>
<evidence type="ECO:0000256" key="3">
    <source>
        <dbReference type="ARBA" id="ARBA00023125"/>
    </source>
</evidence>
<evidence type="ECO:0000256" key="1">
    <source>
        <dbReference type="ARBA" id="ARBA00022737"/>
    </source>
</evidence>
<dbReference type="GO" id="GO:0006355">
    <property type="term" value="P:regulation of DNA-templated transcription"/>
    <property type="evidence" value="ECO:0007669"/>
    <property type="project" value="InterPro"/>
</dbReference>
<dbReference type="PROSITE" id="PS51755">
    <property type="entry name" value="OMPR_PHOB"/>
    <property type="match status" value="1"/>
</dbReference>
<dbReference type="Gene3D" id="1.25.40.10">
    <property type="entry name" value="Tetratricopeptide repeat domain"/>
    <property type="match status" value="1"/>
</dbReference>
<dbReference type="GO" id="GO:0003677">
    <property type="term" value="F:DNA binding"/>
    <property type="evidence" value="ECO:0007669"/>
    <property type="project" value="UniProtKB-UniRule"/>
</dbReference>
<evidence type="ECO:0000313" key="8">
    <source>
        <dbReference type="Proteomes" id="UP000290565"/>
    </source>
</evidence>
<reference evidence="7 8" key="1">
    <citation type="submission" date="2015-04" db="EMBL/GenBank/DDBJ databases">
        <title>Comparative genomics of rhizobia nodulating Arachis hypogaea in China.</title>
        <authorList>
            <person name="Li Y."/>
        </authorList>
    </citation>
    <scope>NUCLEOTIDE SEQUENCE [LARGE SCALE GENOMIC DNA]</scope>
    <source>
        <strain evidence="7 8">CCBAU 51787</strain>
    </source>
</reference>
<dbReference type="AlphaFoldDB" id="A0A4Q0S7V1"/>
<dbReference type="Gene3D" id="1.10.10.10">
    <property type="entry name" value="Winged helix-like DNA-binding domain superfamily/Winged helix DNA-binding domain"/>
    <property type="match status" value="1"/>
</dbReference>
<accession>A0A4Q0S7V1</accession>
<keyword evidence="3 5" id="KW-0238">DNA-binding</keyword>
<feature type="domain" description="OmpR/PhoB-type" evidence="6">
    <location>
        <begin position="1"/>
        <end position="98"/>
    </location>
</feature>
<dbReference type="CDD" id="cd00383">
    <property type="entry name" value="trans_reg_C"/>
    <property type="match status" value="1"/>
</dbReference>
<dbReference type="Gene3D" id="3.40.50.10070">
    <property type="entry name" value="TolB, N-terminal domain"/>
    <property type="match status" value="1"/>
</dbReference>
<dbReference type="EMBL" id="LBJM01000092">
    <property type="protein sequence ID" value="RXH31063.1"/>
    <property type="molecule type" value="Genomic_DNA"/>
</dbReference>
<dbReference type="SMART" id="SM00862">
    <property type="entry name" value="Trans_reg_C"/>
    <property type="match status" value="1"/>
</dbReference>
<dbReference type="SMART" id="SM00028">
    <property type="entry name" value="TPR"/>
    <property type="match status" value="4"/>
</dbReference>
<feature type="repeat" description="TPR" evidence="4">
    <location>
        <begin position="352"/>
        <end position="385"/>
    </location>
</feature>
<dbReference type="GO" id="GO:0000160">
    <property type="term" value="P:phosphorelay signal transduction system"/>
    <property type="evidence" value="ECO:0007669"/>
    <property type="project" value="InterPro"/>
</dbReference>
<dbReference type="PROSITE" id="PS50005">
    <property type="entry name" value="TPR"/>
    <property type="match status" value="1"/>
</dbReference>